<dbReference type="Proteomes" id="UP000029669">
    <property type="component" value="Chromosome"/>
</dbReference>
<dbReference type="PROSITE" id="PS50893">
    <property type="entry name" value="ABC_TRANSPORTER_2"/>
    <property type="match status" value="1"/>
</dbReference>
<name>A0A097ATL0_THEKI</name>
<keyword evidence="1" id="KW-0813">Transport</keyword>
<evidence type="ECO:0000259" key="4">
    <source>
        <dbReference type="PROSITE" id="PS50893"/>
    </source>
</evidence>
<evidence type="ECO:0000256" key="2">
    <source>
        <dbReference type="ARBA" id="ARBA00022741"/>
    </source>
</evidence>
<dbReference type="GO" id="GO:0005524">
    <property type="term" value="F:ATP binding"/>
    <property type="evidence" value="ECO:0007669"/>
    <property type="project" value="UniProtKB-KW"/>
</dbReference>
<dbReference type="PANTHER" id="PTHR42781">
    <property type="entry name" value="SPERMIDINE/PUTRESCINE IMPORT ATP-BINDING PROTEIN POTA"/>
    <property type="match status" value="1"/>
</dbReference>
<protein>
    <submittedName>
        <fullName evidence="5">Molybdate transport system ATP-binding protein ModC</fullName>
        <ecNumber evidence="5">3.6.3.29</ecNumber>
    </submittedName>
</protein>
<dbReference type="GO" id="GO:0016887">
    <property type="term" value="F:ATP hydrolysis activity"/>
    <property type="evidence" value="ECO:0007669"/>
    <property type="project" value="InterPro"/>
</dbReference>
<dbReference type="EMBL" id="CP009170">
    <property type="protein sequence ID" value="AIS53146.1"/>
    <property type="molecule type" value="Genomic_DNA"/>
</dbReference>
<dbReference type="SMART" id="SM00382">
    <property type="entry name" value="AAA"/>
    <property type="match status" value="1"/>
</dbReference>
<accession>A0A097ATL0</accession>
<dbReference type="Pfam" id="PF00005">
    <property type="entry name" value="ABC_tran"/>
    <property type="match status" value="1"/>
</dbReference>
<evidence type="ECO:0000313" key="5">
    <source>
        <dbReference type="EMBL" id="AIS53146.1"/>
    </source>
</evidence>
<keyword evidence="6" id="KW-1185">Reference proteome</keyword>
<dbReference type="eggNOG" id="COG3842">
    <property type="taxonomic scope" value="Bacteria"/>
</dbReference>
<proteinExistence type="predicted"/>
<dbReference type="OrthoDB" id="9802264at2"/>
<dbReference type="EC" id="3.6.3.29" evidence="5"/>
<organism evidence="5 6">
    <name type="scientific">Thermoanaerobacter kivui</name>
    <name type="common">Acetogenium kivui</name>
    <dbReference type="NCBI Taxonomy" id="2325"/>
    <lineage>
        <taxon>Bacteria</taxon>
        <taxon>Bacillati</taxon>
        <taxon>Bacillota</taxon>
        <taxon>Clostridia</taxon>
        <taxon>Thermoanaerobacterales</taxon>
        <taxon>Thermoanaerobacteraceae</taxon>
        <taxon>Thermoanaerobacter</taxon>
    </lineage>
</organism>
<keyword evidence="3 5" id="KW-0067">ATP-binding</keyword>
<dbReference type="Gene3D" id="3.40.50.300">
    <property type="entry name" value="P-loop containing nucleotide triphosphate hydrolases"/>
    <property type="match status" value="1"/>
</dbReference>
<dbReference type="HOGENOM" id="CLU_000604_1_22_9"/>
<evidence type="ECO:0000256" key="3">
    <source>
        <dbReference type="ARBA" id="ARBA00022840"/>
    </source>
</evidence>
<dbReference type="STRING" id="2325.TKV_c20020"/>
<keyword evidence="2" id="KW-0547">Nucleotide-binding</keyword>
<evidence type="ECO:0000256" key="1">
    <source>
        <dbReference type="ARBA" id="ARBA00022448"/>
    </source>
</evidence>
<keyword evidence="5" id="KW-0378">Hydrolase</keyword>
<dbReference type="InterPro" id="IPR003439">
    <property type="entry name" value="ABC_transporter-like_ATP-bd"/>
</dbReference>
<dbReference type="RefSeq" id="WP_049685777.1">
    <property type="nucleotide sequence ID" value="NZ_CP009170.1"/>
</dbReference>
<sequence>MLEIISIIKSFKERKVLKDVTLKIASEIKVIIGLNGSGKSTLLRIIAGIIKPDKGQIIINGQDVTMLPPEHREVGYVPQRTALFDHLTVKDNIMYPLKNGRGCEKTAERMIEMLGLKDYLHFKPRQLSGGYKSRASLARALVSEPSVMLLDEPFSEIDVASKEKLLPKFYEVLKSRNIPVLYVTHDVHEAELIGDRFAVMTDGELIHIGSASEAFEFIRGKIF</sequence>
<dbReference type="AlphaFoldDB" id="A0A097ATL0"/>
<feature type="domain" description="ABC transporter" evidence="4">
    <location>
        <begin position="2"/>
        <end position="222"/>
    </location>
</feature>
<dbReference type="InterPro" id="IPR027417">
    <property type="entry name" value="P-loop_NTPase"/>
</dbReference>
<dbReference type="InterPro" id="IPR050093">
    <property type="entry name" value="ABC_SmlMolc_Importer"/>
</dbReference>
<gene>
    <name evidence="5" type="primary">modC</name>
    <name evidence="5" type="ORF">TKV_c20020</name>
</gene>
<dbReference type="InterPro" id="IPR003593">
    <property type="entry name" value="AAA+_ATPase"/>
</dbReference>
<evidence type="ECO:0000313" key="6">
    <source>
        <dbReference type="Proteomes" id="UP000029669"/>
    </source>
</evidence>
<dbReference type="KEGG" id="tki:TKV_c20020"/>
<reference evidence="6" key="1">
    <citation type="journal article" date="2015" name="Genome Announc.">
        <title>Whole-Genome Sequences of 80 Environmental and Clinical Isolates of Burkholderia pseudomallei.</title>
        <authorList>
            <person name="Johnson S.L."/>
            <person name="Baker A.L."/>
            <person name="Chain P.S."/>
            <person name="Currie B.J."/>
            <person name="Daligault H.E."/>
            <person name="Davenport K.W."/>
            <person name="Davis C.B."/>
            <person name="Inglis T.J."/>
            <person name="Kaestli M."/>
            <person name="Koren S."/>
            <person name="Mayo M."/>
            <person name="Merritt A.J."/>
            <person name="Price E.P."/>
            <person name="Sarovich D.S."/>
            <person name="Warner J."/>
            <person name="Rosovitz M.J."/>
        </authorList>
    </citation>
    <scope>NUCLEOTIDE SEQUENCE [LARGE SCALE GENOMIC DNA]</scope>
    <source>
        <strain evidence="6">DSM 2030</strain>
    </source>
</reference>
<dbReference type="PANTHER" id="PTHR42781:SF4">
    <property type="entry name" value="SPERMIDINE_PUTRESCINE IMPORT ATP-BINDING PROTEIN POTA"/>
    <property type="match status" value="1"/>
</dbReference>
<dbReference type="SUPFAM" id="SSF52540">
    <property type="entry name" value="P-loop containing nucleoside triphosphate hydrolases"/>
    <property type="match status" value="1"/>
</dbReference>